<proteinExistence type="predicted"/>
<evidence type="ECO:0000256" key="1">
    <source>
        <dbReference type="SAM" id="Phobius"/>
    </source>
</evidence>
<accession>A0A392REX0</accession>
<dbReference type="PANTHER" id="PTHR47074:SF11">
    <property type="entry name" value="REVERSE TRANSCRIPTASE-LIKE PROTEIN"/>
    <property type="match status" value="1"/>
</dbReference>
<evidence type="ECO:0000313" key="4">
    <source>
        <dbReference type="Proteomes" id="UP000265520"/>
    </source>
</evidence>
<dbReference type="Pfam" id="PF13456">
    <property type="entry name" value="RVT_3"/>
    <property type="match status" value="1"/>
</dbReference>
<dbReference type="InterPro" id="IPR052929">
    <property type="entry name" value="RNase_H-like_EbsB-rel"/>
</dbReference>
<sequence>IGVVVRDEHGVVVAASCWQVLPLPDSEVAEALAMRKGLEFAKDMSFLNLIAESDASNMILALNHHQQSSYYVVLLKIVVILMFVVYFWLKYDFSPCKYASF</sequence>
<dbReference type="InterPro" id="IPR044730">
    <property type="entry name" value="RNase_H-like_dom_plant"/>
</dbReference>
<evidence type="ECO:0000313" key="3">
    <source>
        <dbReference type="EMBL" id="MCI35158.1"/>
    </source>
</evidence>
<keyword evidence="1" id="KW-1133">Transmembrane helix</keyword>
<organism evidence="3 4">
    <name type="scientific">Trifolium medium</name>
    <dbReference type="NCBI Taxonomy" id="97028"/>
    <lineage>
        <taxon>Eukaryota</taxon>
        <taxon>Viridiplantae</taxon>
        <taxon>Streptophyta</taxon>
        <taxon>Embryophyta</taxon>
        <taxon>Tracheophyta</taxon>
        <taxon>Spermatophyta</taxon>
        <taxon>Magnoliopsida</taxon>
        <taxon>eudicotyledons</taxon>
        <taxon>Gunneridae</taxon>
        <taxon>Pentapetalae</taxon>
        <taxon>rosids</taxon>
        <taxon>fabids</taxon>
        <taxon>Fabales</taxon>
        <taxon>Fabaceae</taxon>
        <taxon>Papilionoideae</taxon>
        <taxon>50 kb inversion clade</taxon>
        <taxon>NPAAA clade</taxon>
        <taxon>Hologalegina</taxon>
        <taxon>IRL clade</taxon>
        <taxon>Trifolieae</taxon>
        <taxon>Trifolium</taxon>
    </lineage>
</organism>
<dbReference type="InterPro" id="IPR036397">
    <property type="entry name" value="RNaseH_sf"/>
</dbReference>
<evidence type="ECO:0000259" key="2">
    <source>
        <dbReference type="Pfam" id="PF13456"/>
    </source>
</evidence>
<keyword evidence="4" id="KW-1185">Reference proteome</keyword>
<protein>
    <recommendedName>
        <fullName evidence="2">RNase H type-1 domain-containing protein</fullName>
    </recommendedName>
</protein>
<feature type="domain" description="RNase H type-1" evidence="2">
    <location>
        <begin position="1"/>
        <end position="69"/>
    </location>
</feature>
<dbReference type="EMBL" id="LXQA010220766">
    <property type="protein sequence ID" value="MCI35158.1"/>
    <property type="molecule type" value="Genomic_DNA"/>
</dbReference>
<feature type="non-terminal residue" evidence="3">
    <location>
        <position position="1"/>
    </location>
</feature>
<keyword evidence="1" id="KW-0472">Membrane</keyword>
<dbReference type="CDD" id="cd06222">
    <property type="entry name" value="RNase_H_like"/>
    <property type="match status" value="1"/>
</dbReference>
<dbReference type="Gene3D" id="3.30.420.10">
    <property type="entry name" value="Ribonuclease H-like superfamily/Ribonuclease H"/>
    <property type="match status" value="1"/>
</dbReference>
<comment type="caution">
    <text evidence="3">The sequence shown here is derived from an EMBL/GenBank/DDBJ whole genome shotgun (WGS) entry which is preliminary data.</text>
</comment>
<keyword evidence="1" id="KW-0812">Transmembrane</keyword>
<name>A0A392REX0_9FABA</name>
<dbReference type="PANTHER" id="PTHR47074">
    <property type="entry name" value="BNAC02G40300D PROTEIN"/>
    <property type="match status" value="1"/>
</dbReference>
<reference evidence="3 4" key="1">
    <citation type="journal article" date="2018" name="Front. Plant Sci.">
        <title>Red Clover (Trifolium pratense) and Zigzag Clover (T. medium) - A Picture of Genomic Similarities and Differences.</title>
        <authorList>
            <person name="Dluhosova J."/>
            <person name="Istvanek J."/>
            <person name="Nedelnik J."/>
            <person name="Repkova J."/>
        </authorList>
    </citation>
    <scope>NUCLEOTIDE SEQUENCE [LARGE SCALE GENOMIC DNA]</scope>
    <source>
        <strain evidence="4">cv. 10/8</strain>
        <tissue evidence="3">Leaf</tissue>
    </source>
</reference>
<dbReference type="GO" id="GO:0003676">
    <property type="term" value="F:nucleic acid binding"/>
    <property type="evidence" value="ECO:0007669"/>
    <property type="project" value="InterPro"/>
</dbReference>
<dbReference type="Proteomes" id="UP000265520">
    <property type="component" value="Unassembled WGS sequence"/>
</dbReference>
<dbReference type="AlphaFoldDB" id="A0A392REX0"/>
<dbReference type="GO" id="GO:0004523">
    <property type="term" value="F:RNA-DNA hybrid ribonuclease activity"/>
    <property type="evidence" value="ECO:0007669"/>
    <property type="project" value="InterPro"/>
</dbReference>
<dbReference type="InterPro" id="IPR002156">
    <property type="entry name" value="RNaseH_domain"/>
</dbReference>
<feature type="transmembrane region" description="Helical" evidence="1">
    <location>
        <begin position="70"/>
        <end position="89"/>
    </location>
</feature>